<dbReference type="InterPro" id="IPR049326">
    <property type="entry name" value="Rhodopsin_dom_fungi"/>
</dbReference>
<feature type="transmembrane region" description="Helical" evidence="7">
    <location>
        <begin position="145"/>
        <end position="165"/>
    </location>
</feature>
<evidence type="ECO:0000256" key="7">
    <source>
        <dbReference type="SAM" id="Phobius"/>
    </source>
</evidence>
<feature type="transmembrane region" description="Helical" evidence="7">
    <location>
        <begin position="99"/>
        <end position="123"/>
    </location>
</feature>
<comment type="caution">
    <text evidence="9">The sequence shown here is derived from an EMBL/GenBank/DDBJ whole genome shotgun (WGS) entry which is preliminary data.</text>
</comment>
<comment type="subcellular location">
    <subcellularLocation>
        <location evidence="1">Membrane</location>
        <topology evidence="1">Multi-pass membrane protein</topology>
    </subcellularLocation>
</comment>
<organism evidence="9 10">
    <name type="scientific">Verticillium longisporum</name>
    <name type="common">Verticillium dahliae var. longisporum</name>
    <dbReference type="NCBI Taxonomy" id="100787"/>
    <lineage>
        <taxon>Eukaryota</taxon>
        <taxon>Fungi</taxon>
        <taxon>Dikarya</taxon>
        <taxon>Ascomycota</taxon>
        <taxon>Pezizomycotina</taxon>
        <taxon>Sordariomycetes</taxon>
        <taxon>Hypocreomycetidae</taxon>
        <taxon>Glomerellales</taxon>
        <taxon>Plectosphaerellaceae</taxon>
        <taxon>Verticillium</taxon>
    </lineage>
</organism>
<evidence type="ECO:0000256" key="2">
    <source>
        <dbReference type="ARBA" id="ARBA00022692"/>
    </source>
</evidence>
<dbReference type="AlphaFoldDB" id="A0A8I3AWD8"/>
<evidence type="ECO:0000256" key="3">
    <source>
        <dbReference type="ARBA" id="ARBA00022989"/>
    </source>
</evidence>
<dbReference type="GO" id="GO:0016020">
    <property type="term" value="C:membrane"/>
    <property type="evidence" value="ECO:0007669"/>
    <property type="project" value="UniProtKB-SubCell"/>
</dbReference>
<feature type="transmembrane region" description="Helical" evidence="7">
    <location>
        <begin position="31"/>
        <end position="49"/>
    </location>
</feature>
<sequence>MLAVSTLFLGLRIYCKAVRVRWMVWVDDYLLLAGWAFLVVSSGLLSRLVHLGFGKTLTMTPTMSTVLYCADNTHKLALALTKTSFAVTLLRIATGWQIYLIWFLVVSMNIQFLVHIILTWRAICPRVPGDTTPHLPGTCWEAHEAITLGIFGGLHFVLALLPWKIVMGLQMRKREKIGVAVAMSTGVLAVGSLVASTTQDERDEYQRRQEMMATRKEKERRQTKDHKRVQFSPNPTPKPDAPRHPRSPPSIARHVS</sequence>
<gene>
    <name evidence="9" type="ORF">HYQ45_018797</name>
</gene>
<dbReference type="Proteomes" id="UP000689129">
    <property type="component" value="Unassembled WGS sequence"/>
</dbReference>
<accession>A0A8I3AWD8</accession>
<evidence type="ECO:0000256" key="6">
    <source>
        <dbReference type="SAM" id="MobiDB-lite"/>
    </source>
</evidence>
<dbReference type="PANTHER" id="PTHR33048">
    <property type="entry name" value="PTH11-LIKE INTEGRAL MEMBRANE PROTEIN (AFU_ORTHOLOGUE AFUA_5G11245)"/>
    <property type="match status" value="1"/>
</dbReference>
<dbReference type="EMBL" id="JAEMWZ010000024">
    <property type="protein sequence ID" value="KAG7141913.1"/>
    <property type="molecule type" value="Genomic_DNA"/>
</dbReference>
<keyword evidence="3 7" id="KW-1133">Transmembrane helix</keyword>
<reference evidence="9" key="1">
    <citation type="journal article" date="2021" name="Mol. Plant Pathol.">
        <title>A 20-kb lineage-specific genomic region tames virulence in pathogenic amphidiploid Verticillium longisporum.</title>
        <authorList>
            <person name="Harting R."/>
            <person name="Starke J."/>
            <person name="Kusch H."/>
            <person name="Poggeler S."/>
            <person name="Maurus I."/>
            <person name="Schluter R."/>
            <person name="Landesfeind M."/>
            <person name="Bulla I."/>
            <person name="Nowrousian M."/>
            <person name="de Jonge R."/>
            <person name="Stahlhut G."/>
            <person name="Hoff K.J."/>
            <person name="Asshauer K.P."/>
            <person name="Thurmer A."/>
            <person name="Stanke M."/>
            <person name="Daniel R."/>
            <person name="Morgenstern B."/>
            <person name="Thomma B.P.H.J."/>
            <person name="Kronstad J.W."/>
            <person name="Braus-Stromeyer S.A."/>
            <person name="Braus G.H."/>
        </authorList>
    </citation>
    <scope>NUCLEOTIDE SEQUENCE</scope>
    <source>
        <strain evidence="9">Vl32</strain>
    </source>
</reference>
<name>A0A8I3AWD8_VERLO</name>
<dbReference type="InterPro" id="IPR052337">
    <property type="entry name" value="SAT4-like"/>
</dbReference>
<evidence type="ECO:0000313" key="10">
    <source>
        <dbReference type="Proteomes" id="UP000689129"/>
    </source>
</evidence>
<dbReference type="PANTHER" id="PTHR33048:SF42">
    <property type="entry name" value="INTEGRAL MEMBRANE PROTEIN"/>
    <property type="match status" value="1"/>
</dbReference>
<keyword evidence="4 7" id="KW-0472">Membrane</keyword>
<feature type="compositionally biased region" description="Basic and acidic residues" evidence="6">
    <location>
        <begin position="212"/>
        <end position="222"/>
    </location>
</feature>
<evidence type="ECO:0000313" key="9">
    <source>
        <dbReference type="EMBL" id="KAG7141913.1"/>
    </source>
</evidence>
<dbReference type="Pfam" id="PF20684">
    <property type="entry name" value="Fung_rhodopsin"/>
    <property type="match status" value="1"/>
</dbReference>
<dbReference type="OrthoDB" id="5417887at2759"/>
<evidence type="ECO:0000259" key="8">
    <source>
        <dbReference type="Pfam" id="PF20684"/>
    </source>
</evidence>
<proteinExistence type="inferred from homology"/>
<keyword evidence="2 7" id="KW-0812">Transmembrane</keyword>
<comment type="similarity">
    <text evidence="5">Belongs to the SAT4 family.</text>
</comment>
<feature type="region of interest" description="Disordered" evidence="6">
    <location>
        <begin position="212"/>
        <end position="256"/>
    </location>
</feature>
<protein>
    <recommendedName>
        <fullName evidence="8">Rhodopsin domain-containing protein</fullName>
    </recommendedName>
</protein>
<feature type="domain" description="Rhodopsin" evidence="8">
    <location>
        <begin position="11"/>
        <end position="190"/>
    </location>
</feature>
<evidence type="ECO:0000256" key="5">
    <source>
        <dbReference type="ARBA" id="ARBA00038359"/>
    </source>
</evidence>
<evidence type="ECO:0000256" key="4">
    <source>
        <dbReference type="ARBA" id="ARBA00023136"/>
    </source>
</evidence>
<evidence type="ECO:0000256" key="1">
    <source>
        <dbReference type="ARBA" id="ARBA00004141"/>
    </source>
</evidence>